<evidence type="ECO:0000259" key="11">
    <source>
        <dbReference type="PROSITE" id="PS50827"/>
    </source>
</evidence>
<dbReference type="InterPro" id="IPR028941">
    <property type="entry name" value="WHIM2_dom"/>
</dbReference>
<evidence type="ECO:0000313" key="14">
    <source>
        <dbReference type="WBParaSite" id="PSAMB.scaffold4584size14167.g24655.t1"/>
    </source>
</evidence>
<dbReference type="PANTHER" id="PTHR46802:SF1">
    <property type="entry name" value="TYROSINE-PROTEIN KINASE BAZ1B"/>
    <property type="match status" value="1"/>
</dbReference>
<evidence type="ECO:0000256" key="4">
    <source>
        <dbReference type="ARBA" id="ARBA00022833"/>
    </source>
</evidence>
<evidence type="ECO:0000256" key="9">
    <source>
        <dbReference type="SAM" id="MobiDB-lite"/>
    </source>
</evidence>
<evidence type="ECO:0000256" key="3">
    <source>
        <dbReference type="ARBA" id="ARBA00022771"/>
    </source>
</evidence>
<sequence length="1353" mass="153986">MPLCGEKKWRPAAFGTDGDDGDILHTIELTGERFGQLDDFKKRMAEYNERKWTCQATGKHNLTFEEAFKSEEEAQQHTDHLFTPSMKKALLFFIHHSFLKENNLVEGVQKILKKTFFEGEEVKMNLKQTVVGRVETICKEKEGSPTSDKENQKKYDVRTLGSGNSNNNKLVRGVPHDYLERKTPLTEADISQFIALCATRTTSSSPWVVSADLKTTYDIKDKVHSLFASSPASVSKARATPVKHSEKTVPEKKTEKTEKKNEKLEKKTEKLEKKKEEEQKTPQVIRPLPSTSSDESDEDVPLVRRSQGVAPVAMKAKKQLKRLSKGSSIKKKSVDLNSSKSAKKEAKAAEVRRQSSGGKKTVVDYFKSAAERRDSDQTASDSDDFVTIPRNKKSQLSSASLSPAKQMQKRFDATIQRLEAHLAKHQVKLYNVAIALAAKSFTAEQIDSVQNEQIRRALLKSKAVSEEQETLSKMTEAEKSEYLAEKAAKLKLEQRNRRIEAAKLANLKYEDTSLENLEPLPDLDSVAVPEAVPASCFGDALMVTEFVHRFRDLLGDDSSDPVSAERLLMDMTLGERGYMRTTARVLEALLHTLLQDDVAKNYETLCTKLNTLTTNTSTAAELARLALRRKDDDLADLVEDDEEEPSDGRRSRSQTPSTLHANDIDDAILVSLERSEFYELSVSDQMTVLLVLVGRLLDCYSINEFVETFQQRIDSAAEEREKIRLEVDELRKRKVEMDTEIAANKEELSSEQRETTPNGDRASPDAPPTPDMKTKLQKYRQEKAQAAVEAQRRRKMEERQRRLQKVVAEMTDAQARLQSVNDHVKELELEKGLVKRVQALGTDRIHRRYYFFRNGANPGIYVEDGWISKETLYSCFDPLSQTTPARKDDITNFCERIAEISEPAQQTFPEVGANRWYKIASTATFDALLTALHAKGEREAALKLTLNHARAPISDSISLQQQKTEHKIEDEEDSADEFAASFKQTLEETGRAIRESGFGGIEDIDLWLGRLASANSVSQLIELLFECQQSIHDRFLRGRMKGASHNNKETDVVSNGNGEVPASKLLARWVELVKQCTTVSRLHVLLYVFDSYIDWDKSTKHQKCRTCRKKKDTEHMLLCDDCNDGYHMYCLRPKLTRIPRGDWFCRGCKHKHERKVRYTDEEEDEDDEVVGSRHEDHQKNGRHTANSNHRRRVYFSDDEDDDELEEKEATLPTRRSKRNLEIRQVSIPLVRCADEPKNKRAKRQLDEEDEPSEMEELCRRIFKQISSSRACSSLFADLPEGVPSTRSRKQPVIHTLADIEKKLHCYAVLDEMFADFATLLARAKDTLTNQPRKLAKLESVEQELAECAAQFTD</sequence>
<dbReference type="InterPro" id="IPR013136">
    <property type="entry name" value="WSTF_Acf1_Cbp146"/>
</dbReference>
<dbReference type="SUPFAM" id="SSF57903">
    <property type="entry name" value="FYVE/PHD zinc finger"/>
    <property type="match status" value="1"/>
</dbReference>
<dbReference type="Pfam" id="PF10537">
    <property type="entry name" value="WAC_Acf1_DNA_bd"/>
    <property type="match status" value="1"/>
</dbReference>
<feature type="coiled-coil region" evidence="8">
    <location>
        <begin position="780"/>
        <end position="830"/>
    </location>
</feature>
<organism evidence="13 14">
    <name type="scientific">Plectus sambesii</name>
    <dbReference type="NCBI Taxonomy" id="2011161"/>
    <lineage>
        <taxon>Eukaryota</taxon>
        <taxon>Metazoa</taxon>
        <taxon>Ecdysozoa</taxon>
        <taxon>Nematoda</taxon>
        <taxon>Chromadorea</taxon>
        <taxon>Plectida</taxon>
        <taxon>Plectina</taxon>
        <taxon>Plectoidea</taxon>
        <taxon>Plectidae</taxon>
        <taxon>Plectus</taxon>
    </lineage>
</organism>
<dbReference type="GO" id="GO:0008270">
    <property type="term" value="F:zinc ion binding"/>
    <property type="evidence" value="ECO:0007669"/>
    <property type="project" value="UniProtKB-KW"/>
</dbReference>
<feature type="domain" description="DDT" evidence="11">
    <location>
        <begin position="534"/>
        <end position="599"/>
    </location>
</feature>
<dbReference type="GO" id="GO:0090535">
    <property type="term" value="C:WICH complex"/>
    <property type="evidence" value="ECO:0007669"/>
    <property type="project" value="InterPro"/>
</dbReference>
<dbReference type="PROSITE" id="PS50827">
    <property type="entry name" value="DDT"/>
    <property type="match status" value="1"/>
</dbReference>
<dbReference type="PROSITE" id="PS51136">
    <property type="entry name" value="WAC"/>
    <property type="match status" value="1"/>
</dbReference>
<keyword evidence="3 6" id="KW-0863">Zinc-finger</keyword>
<dbReference type="PANTHER" id="PTHR46802">
    <property type="entry name" value="TYROSINE-PROTEIN KINASE BAZ1B"/>
    <property type="match status" value="1"/>
</dbReference>
<feature type="compositionally biased region" description="Acidic residues" evidence="9">
    <location>
        <begin position="1196"/>
        <end position="1206"/>
    </location>
</feature>
<evidence type="ECO:0000256" key="7">
    <source>
        <dbReference type="PROSITE-ProRule" id="PRU00475"/>
    </source>
</evidence>
<dbReference type="InterPro" id="IPR013083">
    <property type="entry name" value="Znf_RING/FYVE/PHD"/>
</dbReference>
<dbReference type="InterPro" id="IPR019786">
    <property type="entry name" value="Zinc_finger_PHD-type_CS"/>
</dbReference>
<dbReference type="PROSITE" id="PS01359">
    <property type="entry name" value="ZF_PHD_1"/>
    <property type="match status" value="1"/>
</dbReference>
<proteinExistence type="predicted"/>
<keyword evidence="2" id="KW-0479">Metal-binding</keyword>
<dbReference type="GO" id="GO:0042393">
    <property type="term" value="F:histone binding"/>
    <property type="evidence" value="ECO:0007669"/>
    <property type="project" value="TreeGrafter"/>
</dbReference>
<feature type="compositionally biased region" description="Acidic residues" evidence="9">
    <location>
        <begin position="1160"/>
        <end position="1169"/>
    </location>
</feature>
<evidence type="ECO:0000259" key="12">
    <source>
        <dbReference type="PROSITE" id="PS51136"/>
    </source>
</evidence>
<feature type="compositionally biased region" description="Basic and acidic residues" evidence="9">
    <location>
        <begin position="342"/>
        <end position="353"/>
    </location>
</feature>
<feature type="region of interest" description="Disordered" evidence="9">
    <location>
        <begin position="371"/>
        <end position="405"/>
    </location>
</feature>
<dbReference type="Gene3D" id="3.30.40.10">
    <property type="entry name" value="Zinc/RING finger domain, C3HC4 (zinc finger)"/>
    <property type="match status" value="1"/>
</dbReference>
<feature type="domain" description="PHD-type" evidence="10">
    <location>
        <begin position="1101"/>
        <end position="1151"/>
    </location>
</feature>
<dbReference type="InterPro" id="IPR047174">
    <property type="entry name" value="BAZ1B"/>
</dbReference>
<keyword evidence="5 7" id="KW-0539">Nucleus</keyword>
<dbReference type="InterPro" id="IPR011011">
    <property type="entry name" value="Znf_FYVE_PHD"/>
</dbReference>
<feature type="compositionally biased region" description="Basic and acidic residues" evidence="9">
    <location>
        <begin position="140"/>
        <end position="157"/>
    </location>
</feature>
<keyword evidence="4" id="KW-0862">Zinc</keyword>
<feature type="compositionally biased region" description="Basic and acidic residues" evidence="9">
    <location>
        <begin position="1170"/>
        <end position="1179"/>
    </location>
</feature>
<name>A0A914WNI5_9BILA</name>
<feature type="region of interest" description="Disordered" evidence="9">
    <location>
        <begin position="230"/>
        <end position="354"/>
    </location>
</feature>
<evidence type="ECO:0000256" key="2">
    <source>
        <dbReference type="ARBA" id="ARBA00022723"/>
    </source>
</evidence>
<dbReference type="InterPro" id="IPR019787">
    <property type="entry name" value="Znf_PHD-finger"/>
</dbReference>
<feature type="compositionally biased region" description="Basic and acidic residues" evidence="9">
    <location>
        <begin position="741"/>
        <end position="754"/>
    </location>
</feature>
<dbReference type="InterPro" id="IPR018501">
    <property type="entry name" value="DDT_dom"/>
</dbReference>
<feature type="region of interest" description="Disordered" evidence="9">
    <location>
        <begin position="1156"/>
        <end position="1212"/>
    </location>
</feature>
<dbReference type="Proteomes" id="UP000887566">
    <property type="component" value="Unplaced"/>
</dbReference>
<evidence type="ECO:0000313" key="13">
    <source>
        <dbReference type="Proteomes" id="UP000887566"/>
    </source>
</evidence>
<dbReference type="InterPro" id="IPR001965">
    <property type="entry name" value="Znf_PHD"/>
</dbReference>
<feature type="region of interest" description="Disordered" evidence="9">
    <location>
        <begin position="741"/>
        <end position="774"/>
    </location>
</feature>
<evidence type="ECO:0000256" key="6">
    <source>
        <dbReference type="PROSITE-ProRule" id="PRU00146"/>
    </source>
</evidence>
<feature type="region of interest" description="Disordered" evidence="9">
    <location>
        <begin position="140"/>
        <end position="171"/>
    </location>
</feature>
<feature type="domain" description="WAC" evidence="12">
    <location>
        <begin position="22"/>
        <end position="128"/>
    </location>
</feature>
<dbReference type="Pfam" id="PF00628">
    <property type="entry name" value="PHD"/>
    <property type="match status" value="1"/>
</dbReference>
<evidence type="ECO:0000256" key="5">
    <source>
        <dbReference type="ARBA" id="ARBA00023242"/>
    </source>
</evidence>
<keyword evidence="13" id="KW-1185">Reference proteome</keyword>
<dbReference type="Pfam" id="PF15613">
    <property type="entry name" value="WSD"/>
    <property type="match status" value="1"/>
</dbReference>
<accession>A0A914WNI5</accession>
<feature type="compositionally biased region" description="Polar residues" evidence="9">
    <location>
        <begin position="394"/>
        <end position="405"/>
    </location>
</feature>
<dbReference type="SMART" id="SM00249">
    <property type="entry name" value="PHD"/>
    <property type="match status" value="1"/>
</dbReference>
<dbReference type="GO" id="GO:0140801">
    <property type="term" value="F:histone H2AXY142 kinase activity"/>
    <property type="evidence" value="ECO:0007669"/>
    <property type="project" value="InterPro"/>
</dbReference>
<feature type="compositionally biased region" description="Acidic residues" evidence="9">
    <location>
        <begin position="636"/>
        <end position="645"/>
    </location>
</feature>
<keyword evidence="8" id="KW-0175">Coiled coil</keyword>
<feature type="compositionally biased region" description="Basic and acidic residues" evidence="9">
    <location>
        <begin position="243"/>
        <end position="280"/>
    </location>
</feature>
<evidence type="ECO:0000256" key="1">
    <source>
        <dbReference type="ARBA" id="ARBA00004123"/>
    </source>
</evidence>
<comment type="subcellular location">
    <subcellularLocation>
        <location evidence="1 7">Nucleus</location>
    </subcellularLocation>
</comment>
<feature type="region of interest" description="Disordered" evidence="9">
    <location>
        <begin position="636"/>
        <end position="658"/>
    </location>
</feature>
<dbReference type="PROSITE" id="PS50016">
    <property type="entry name" value="ZF_PHD_2"/>
    <property type="match status" value="1"/>
</dbReference>
<dbReference type="WBParaSite" id="PSAMB.scaffold4584size14167.g24655.t1">
    <property type="protein sequence ID" value="PSAMB.scaffold4584size14167.g24655.t1"/>
    <property type="gene ID" value="PSAMB.scaffold4584size14167.g24655"/>
</dbReference>
<feature type="compositionally biased region" description="Basic residues" evidence="9">
    <location>
        <begin position="315"/>
        <end position="331"/>
    </location>
</feature>
<protein>
    <submittedName>
        <fullName evidence="14">Bromodomain adjacent to zinc finger domain protein 1A</fullName>
    </submittedName>
</protein>
<reference evidence="14" key="1">
    <citation type="submission" date="2022-11" db="UniProtKB">
        <authorList>
            <consortium name="WormBaseParasite"/>
        </authorList>
    </citation>
    <scope>IDENTIFICATION</scope>
</reference>
<evidence type="ECO:0000259" key="10">
    <source>
        <dbReference type="PROSITE" id="PS50016"/>
    </source>
</evidence>
<evidence type="ECO:0000256" key="8">
    <source>
        <dbReference type="SAM" id="Coils"/>
    </source>
</evidence>
<dbReference type="GO" id="GO:0006974">
    <property type="term" value="P:DNA damage response"/>
    <property type="evidence" value="ECO:0007669"/>
    <property type="project" value="TreeGrafter"/>
</dbReference>